<comment type="caution">
    <text evidence="3">The sequence shown here is derived from an EMBL/GenBank/DDBJ whole genome shotgun (WGS) entry which is preliminary data.</text>
</comment>
<dbReference type="PANTHER" id="PTHR43685:SF3">
    <property type="entry name" value="SLR2126 PROTEIN"/>
    <property type="match status" value="1"/>
</dbReference>
<dbReference type="RefSeq" id="WP_106290017.1">
    <property type="nucleotide sequence ID" value="NZ_CAWNTC010000133.1"/>
</dbReference>
<accession>A0A2T1C055</accession>
<feature type="transmembrane region" description="Helical" evidence="1">
    <location>
        <begin position="243"/>
        <end position="261"/>
    </location>
</feature>
<dbReference type="PANTHER" id="PTHR43685">
    <property type="entry name" value="GLYCOSYLTRANSFERASE"/>
    <property type="match status" value="1"/>
</dbReference>
<proteinExistence type="predicted"/>
<name>A0A2T1C055_9CYAN</name>
<feature type="transmembrane region" description="Helical" evidence="1">
    <location>
        <begin position="307"/>
        <end position="326"/>
    </location>
</feature>
<reference evidence="3 4" key="2">
    <citation type="submission" date="2018-03" db="EMBL/GenBank/DDBJ databases">
        <title>The ancient ancestry and fast evolution of plastids.</title>
        <authorList>
            <person name="Moore K.R."/>
            <person name="Magnabosco C."/>
            <person name="Momper L."/>
            <person name="Gold D.A."/>
            <person name="Bosak T."/>
            <person name="Fournier G.P."/>
        </authorList>
    </citation>
    <scope>NUCLEOTIDE SEQUENCE [LARGE SCALE GENOMIC DNA]</scope>
    <source>
        <strain evidence="3 4">CCAP 1448/3</strain>
    </source>
</reference>
<keyword evidence="3" id="KW-0808">Transferase</keyword>
<dbReference type="Gene3D" id="3.90.550.10">
    <property type="entry name" value="Spore Coat Polysaccharide Biosynthesis Protein SpsA, Chain A"/>
    <property type="match status" value="1"/>
</dbReference>
<sequence>MNYPEKIPVSIVIPVHNGGEYFQKCLSCIKNFAPPQTEVIVVADGDEISANLAEYFASQVLRISVAGGPAKARNLGAKAARGEIILFIDADTTINAETIPKIIDVFHQKPEIAALIGSYDDSPGAINFLSQYKNLFHHYTHQNGSEEGSTFWGACGAIRRDIFLEMEGFDESYRRPCVEDIELGYRLKKAGYQIKLCKDIQVKHLKKWEPISLLKAEFFYRAIPWTALIMRDRQLSNDLNLHWSSRISVLLIYGLLASLVATWWWSPILLIVILLALGLLVLNASVYKFFYAKRGLVFTLKMIPWHWFYYIYSGLAFAIGTVRHLLRSTVIQQKGKEALG</sequence>
<dbReference type="SUPFAM" id="SSF53448">
    <property type="entry name" value="Nucleotide-diphospho-sugar transferases"/>
    <property type="match status" value="1"/>
</dbReference>
<feature type="domain" description="Glycosyltransferase 2-like" evidence="2">
    <location>
        <begin position="10"/>
        <end position="163"/>
    </location>
</feature>
<keyword evidence="4" id="KW-1185">Reference proteome</keyword>
<evidence type="ECO:0000313" key="4">
    <source>
        <dbReference type="Proteomes" id="UP000238762"/>
    </source>
</evidence>
<evidence type="ECO:0000259" key="2">
    <source>
        <dbReference type="Pfam" id="PF00535"/>
    </source>
</evidence>
<dbReference type="AlphaFoldDB" id="A0A2T1C055"/>
<dbReference type="InterPro" id="IPR050834">
    <property type="entry name" value="Glycosyltransf_2"/>
</dbReference>
<evidence type="ECO:0000313" key="3">
    <source>
        <dbReference type="EMBL" id="PSB01503.1"/>
    </source>
</evidence>
<dbReference type="InterPro" id="IPR029044">
    <property type="entry name" value="Nucleotide-diphossugar_trans"/>
</dbReference>
<protein>
    <submittedName>
        <fullName evidence="3">Glycosyl transferase</fullName>
    </submittedName>
</protein>
<dbReference type="Proteomes" id="UP000238762">
    <property type="component" value="Unassembled WGS sequence"/>
</dbReference>
<dbReference type="Pfam" id="PF00535">
    <property type="entry name" value="Glycos_transf_2"/>
    <property type="match status" value="1"/>
</dbReference>
<keyword evidence="1" id="KW-0812">Transmembrane</keyword>
<dbReference type="EMBL" id="PVWJ01000103">
    <property type="protein sequence ID" value="PSB01503.1"/>
    <property type="molecule type" value="Genomic_DNA"/>
</dbReference>
<gene>
    <name evidence="3" type="ORF">C7B64_17905</name>
</gene>
<evidence type="ECO:0000256" key="1">
    <source>
        <dbReference type="SAM" id="Phobius"/>
    </source>
</evidence>
<dbReference type="InterPro" id="IPR001173">
    <property type="entry name" value="Glyco_trans_2-like"/>
</dbReference>
<keyword evidence="1" id="KW-1133">Transmembrane helix</keyword>
<keyword evidence="1" id="KW-0472">Membrane</keyword>
<dbReference type="GO" id="GO:0016740">
    <property type="term" value="F:transferase activity"/>
    <property type="evidence" value="ECO:0007669"/>
    <property type="project" value="UniProtKB-KW"/>
</dbReference>
<dbReference type="OrthoDB" id="3655479at2"/>
<organism evidence="3 4">
    <name type="scientific">Merismopedia glauca CCAP 1448/3</name>
    <dbReference type="NCBI Taxonomy" id="1296344"/>
    <lineage>
        <taxon>Bacteria</taxon>
        <taxon>Bacillati</taxon>
        <taxon>Cyanobacteriota</taxon>
        <taxon>Cyanophyceae</taxon>
        <taxon>Synechococcales</taxon>
        <taxon>Merismopediaceae</taxon>
        <taxon>Merismopedia</taxon>
    </lineage>
</organism>
<feature type="transmembrane region" description="Helical" evidence="1">
    <location>
        <begin position="268"/>
        <end position="287"/>
    </location>
</feature>
<reference evidence="3 4" key="1">
    <citation type="submission" date="2018-02" db="EMBL/GenBank/DDBJ databases">
        <authorList>
            <person name="Cohen D.B."/>
            <person name="Kent A.D."/>
        </authorList>
    </citation>
    <scope>NUCLEOTIDE SEQUENCE [LARGE SCALE GENOMIC DNA]</scope>
    <source>
        <strain evidence="3 4">CCAP 1448/3</strain>
    </source>
</reference>